<proteinExistence type="predicted"/>
<evidence type="ECO:0000313" key="2">
    <source>
        <dbReference type="Proteomes" id="UP001177021"/>
    </source>
</evidence>
<keyword evidence="2" id="KW-1185">Reference proteome</keyword>
<name>A0ACB0KQV2_TRIPR</name>
<dbReference type="EMBL" id="CASHSV030000311">
    <property type="protein sequence ID" value="CAJ2659584.1"/>
    <property type="molecule type" value="Genomic_DNA"/>
</dbReference>
<reference evidence="1" key="1">
    <citation type="submission" date="2023-10" db="EMBL/GenBank/DDBJ databases">
        <authorList>
            <person name="Rodriguez Cubillos JULIANA M."/>
            <person name="De Vega J."/>
        </authorList>
    </citation>
    <scope>NUCLEOTIDE SEQUENCE</scope>
</reference>
<gene>
    <name evidence="1" type="ORF">MILVUS5_LOCUS25714</name>
</gene>
<dbReference type="Proteomes" id="UP001177021">
    <property type="component" value="Unassembled WGS sequence"/>
</dbReference>
<evidence type="ECO:0000313" key="1">
    <source>
        <dbReference type="EMBL" id="CAJ2659584.1"/>
    </source>
</evidence>
<comment type="caution">
    <text evidence="1">The sequence shown here is derived from an EMBL/GenBank/DDBJ whole genome shotgun (WGS) entry which is preliminary data.</text>
</comment>
<sequence length="86" mass="9303">MAPATGSMIQISILQTPNYESSPKNVNRVCAYRGKQPIDRVKAGGGSGAQKNSLGYATNSLSLNSDQNDQNTSPRSICNMDYDYEI</sequence>
<accession>A0ACB0KQV2</accession>
<protein>
    <submittedName>
        <fullName evidence="1">Uncharacterized protein</fullName>
    </submittedName>
</protein>
<organism evidence="1 2">
    <name type="scientific">Trifolium pratense</name>
    <name type="common">Red clover</name>
    <dbReference type="NCBI Taxonomy" id="57577"/>
    <lineage>
        <taxon>Eukaryota</taxon>
        <taxon>Viridiplantae</taxon>
        <taxon>Streptophyta</taxon>
        <taxon>Embryophyta</taxon>
        <taxon>Tracheophyta</taxon>
        <taxon>Spermatophyta</taxon>
        <taxon>Magnoliopsida</taxon>
        <taxon>eudicotyledons</taxon>
        <taxon>Gunneridae</taxon>
        <taxon>Pentapetalae</taxon>
        <taxon>rosids</taxon>
        <taxon>fabids</taxon>
        <taxon>Fabales</taxon>
        <taxon>Fabaceae</taxon>
        <taxon>Papilionoideae</taxon>
        <taxon>50 kb inversion clade</taxon>
        <taxon>NPAAA clade</taxon>
        <taxon>Hologalegina</taxon>
        <taxon>IRL clade</taxon>
        <taxon>Trifolieae</taxon>
        <taxon>Trifolium</taxon>
    </lineage>
</organism>